<evidence type="ECO:0000256" key="1">
    <source>
        <dbReference type="ARBA" id="ARBA00004418"/>
    </source>
</evidence>
<evidence type="ECO:0000313" key="5">
    <source>
        <dbReference type="EMBL" id="KJL21645.1"/>
    </source>
</evidence>
<accession>A0A0F0KNC9</accession>
<protein>
    <submittedName>
        <fullName evidence="5">Spermidine/putrescine-binding periplasmic protein</fullName>
    </submittedName>
</protein>
<dbReference type="Gene3D" id="3.40.190.10">
    <property type="entry name" value="Periplasmic binding protein-like II"/>
    <property type="match status" value="2"/>
</dbReference>
<evidence type="ECO:0000256" key="3">
    <source>
        <dbReference type="ARBA" id="ARBA00022729"/>
    </source>
</evidence>
<dbReference type="InterPro" id="IPR001188">
    <property type="entry name" value="Sperm_putr-bd"/>
</dbReference>
<dbReference type="GO" id="GO:0019808">
    <property type="term" value="F:polyamine binding"/>
    <property type="evidence" value="ECO:0007669"/>
    <property type="project" value="InterPro"/>
</dbReference>
<dbReference type="PRINTS" id="PR00909">
    <property type="entry name" value="SPERMDNBNDNG"/>
</dbReference>
<dbReference type="GO" id="GO:0015846">
    <property type="term" value="P:polyamine transport"/>
    <property type="evidence" value="ECO:0007669"/>
    <property type="project" value="InterPro"/>
</dbReference>
<evidence type="ECO:0000256" key="2">
    <source>
        <dbReference type="ARBA" id="ARBA00022448"/>
    </source>
</evidence>
<sequence length="397" mass="43063">MAHGRAPEQSPVRVLAHAPSARKIGAELTRRGFLATTLAASGAVLFTACAPQKASAASEAHGGALEDKLSIYTWSDYDNPDLLSAFTKKKGPRVVVDAFNSNEELVAKLVAARGTSGYDIVVPTGPFILPMAENGLLERLNLDLIPNFATMNPHFVHRAFDPKNEYSICKAWGTTGFAYDKTVITRELTGWADFIDAAQNEASGKTSLLDDPAPLCGIYFWSHGIDWNTTDEKHLAACEEFMTKEMAPHVVSFDSAPGGQIIPQATAALVQVYNGDARTGIAASKHPERWQWVLGAPATEIWMDNWAIAKGAPHPEAAHAFINYIIGPDVQVDQMDYIGYDTGVDGNQQRAEEAGLENLDMVFFTEEQIATMHEGKFTKAQERIVAIWNATKAAAGA</sequence>
<dbReference type="InterPro" id="IPR006311">
    <property type="entry name" value="TAT_signal"/>
</dbReference>
<dbReference type="Pfam" id="PF13416">
    <property type="entry name" value="SBP_bac_8"/>
    <property type="match status" value="1"/>
</dbReference>
<gene>
    <name evidence="5" type="primary">potD_2</name>
    <name evidence="5" type="ORF">RL72_02609</name>
</gene>
<dbReference type="EMBL" id="JYIT01000081">
    <property type="protein sequence ID" value="KJL21645.1"/>
    <property type="molecule type" value="Genomic_DNA"/>
</dbReference>
<dbReference type="PROSITE" id="PS51318">
    <property type="entry name" value="TAT"/>
    <property type="match status" value="1"/>
</dbReference>
<dbReference type="Proteomes" id="UP000033448">
    <property type="component" value="Unassembled WGS sequence"/>
</dbReference>
<comment type="caution">
    <text evidence="5">The sequence shown here is derived from an EMBL/GenBank/DDBJ whole genome shotgun (WGS) entry which is preliminary data.</text>
</comment>
<comment type="subcellular location">
    <subcellularLocation>
        <location evidence="1">Periplasm</location>
    </subcellularLocation>
</comment>
<dbReference type="OrthoDB" id="9769319at2"/>
<organism evidence="5 6">
    <name type="scientific">Microbacterium azadirachtae</name>
    <dbReference type="NCBI Taxonomy" id="582680"/>
    <lineage>
        <taxon>Bacteria</taxon>
        <taxon>Bacillati</taxon>
        <taxon>Actinomycetota</taxon>
        <taxon>Actinomycetes</taxon>
        <taxon>Micrococcales</taxon>
        <taxon>Microbacteriaceae</taxon>
        <taxon>Microbacterium</taxon>
    </lineage>
</organism>
<keyword evidence="3" id="KW-0732">Signal</keyword>
<dbReference type="InterPro" id="IPR019546">
    <property type="entry name" value="TAT_signal_bac_arc"/>
</dbReference>
<dbReference type="PATRIC" id="fig|582680.7.peg.2663"/>
<reference evidence="5 6" key="1">
    <citation type="submission" date="2015-02" db="EMBL/GenBank/DDBJ databases">
        <title>Draft genome sequences of ten Microbacterium spp. with emphasis on heavy metal contaminated environments.</title>
        <authorList>
            <person name="Corretto E."/>
        </authorList>
    </citation>
    <scope>NUCLEOTIDE SEQUENCE [LARGE SCALE GENOMIC DNA]</scope>
    <source>
        <strain evidence="5 6">DSM 23848</strain>
    </source>
</reference>
<dbReference type="RefSeq" id="WP_045251253.1">
    <property type="nucleotide sequence ID" value="NZ_CP099706.1"/>
</dbReference>
<dbReference type="AlphaFoldDB" id="A0A0F0KNC9"/>
<dbReference type="PANTHER" id="PTHR30222">
    <property type="entry name" value="SPERMIDINE/PUTRESCINE-BINDING PERIPLASMIC PROTEIN"/>
    <property type="match status" value="1"/>
</dbReference>
<evidence type="ECO:0000256" key="4">
    <source>
        <dbReference type="ARBA" id="ARBA00022764"/>
    </source>
</evidence>
<keyword evidence="2" id="KW-0813">Transport</keyword>
<dbReference type="PANTHER" id="PTHR30222:SF17">
    <property type="entry name" value="SPERMIDINE_PUTRESCINE-BINDING PERIPLASMIC PROTEIN"/>
    <property type="match status" value="1"/>
</dbReference>
<keyword evidence="6" id="KW-1185">Reference proteome</keyword>
<dbReference type="InterPro" id="IPR006059">
    <property type="entry name" value="SBP"/>
</dbReference>
<dbReference type="NCBIfam" id="TIGR01409">
    <property type="entry name" value="TAT_signal_seq"/>
    <property type="match status" value="1"/>
</dbReference>
<evidence type="ECO:0000313" key="6">
    <source>
        <dbReference type="Proteomes" id="UP000033448"/>
    </source>
</evidence>
<dbReference type="SUPFAM" id="SSF53850">
    <property type="entry name" value="Periplasmic binding protein-like II"/>
    <property type="match status" value="1"/>
</dbReference>
<dbReference type="CDD" id="cd13590">
    <property type="entry name" value="PBP2_PotD_PotF_like"/>
    <property type="match status" value="1"/>
</dbReference>
<keyword evidence="4" id="KW-0574">Periplasm</keyword>
<dbReference type="GO" id="GO:0042597">
    <property type="term" value="C:periplasmic space"/>
    <property type="evidence" value="ECO:0007669"/>
    <property type="project" value="UniProtKB-SubCell"/>
</dbReference>
<proteinExistence type="predicted"/>
<name>A0A0F0KNC9_9MICO</name>